<feature type="domain" description="Hemerythrin-like" evidence="5">
    <location>
        <begin position="14"/>
        <end position="131"/>
    </location>
</feature>
<dbReference type="SUPFAM" id="SSF47188">
    <property type="entry name" value="Hemerythrin-like"/>
    <property type="match status" value="1"/>
</dbReference>
<dbReference type="EMBL" id="BMIJ01000005">
    <property type="protein sequence ID" value="GGB99335.1"/>
    <property type="molecule type" value="Genomic_DNA"/>
</dbReference>
<keyword evidence="7" id="KW-1185">Reference proteome</keyword>
<evidence type="ECO:0000313" key="6">
    <source>
        <dbReference type="EMBL" id="GGB99335.1"/>
    </source>
</evidence>
<dbReference type="Pfam" id="PF01814">
    <property type="entry name" value="Hemerythrin"/>
    <property type="match status" value="1"/>
</dbReference>
<keyword evidence="4" id="KW-0408">Iron</keyword>
<dbReference type="InterPro" id="IPR012312">
    <property type="entry name" value="Hemerythrin-like"/>
</dbReference>
<dbReference type="PROSITE" id="PS00550">
    <property type="entry name" value="HEMERYTHRINS"/>
    <property type="match status" value="1"/>
</dbReference>
<evidence type="ECO:0000256" key="2">
    <source>
        <dbReference type="ARBA" id="ARBA00022621"/>
    </source>
</evidence>
<sequence length="140" mass="15816">MTLLSTDTLPQVELDFMNEDHAEAGALINLLNAALDQLASGASQDRTAVTALLDQFYEHNRDHFAHEQAEMERTGFPAYPVHKGEHERVLEEFNAVIEEWREGMPAASLQNYLADSVVPWFINHINTMDSVTAMFIERQG</sequence>
<gene>
    <name evidence="6" type="ORF">GCM10011352_26890</name>
</gene>
<evidence type="ECO:0000259" key="5">
    <source>
        <dbReference type="Pfam" id="PF01814"/>
    </source>
</evidence>
<dbReference type="RefSeq" id="WP_188749162.1">
    <property type="nucleotide sequence ID" value="NZ_BMIJ01000005.1"/>
</dbReference>
<evidence type="ECO:0000256" key="3">
    <source>
        <dbReference type="ARBA" id="ARBA00022723"/>
    </source>
</evidence>
<dbReference type="PANTHER" id="PTHR37164:SF1">
    <property type="entry name" value="BACTERIOHEMERYTHRIN"/>
    <property type="match status" value="1"/>
</dbReference>
<organism evidence="6 7">
    <name type="scientific">Marinobacterium zhoushanense</name>
    <dbReference type="NCBI Taxonomy" id="1679163"/>
    <lineage>
        <taxon>Bacteria</taxon>
        <taxon>Pseudomonadati</taxon>
        <taxon>Pseudomonadota</taxon>
        <taxon>Gammaproteobacteria</taxon>
        <taxon>Oceanospirillales</taxon>
        <taxon>Oceanospirillaceae</taxon>
        <taxon>Marinobacterium</taxon>
    </lineage>
</organism>
<comment type="caution">
    <text evidence="6">The sequence shown here is derived from an EMBL/GenBank/DDBJ whole genome shotgun (WGS) entry which is preliminary data.</text>
</comment>
<dbReference type="PANTHER" id="PTHR37164">
    <property type="entry name" value="BACTERIOHEMERYTHRIN"/>
    <property type="match status" value="1"/>
</dbReference>
<reference evidence="7" key="1">
    <citation type="journal article" date="2019" name="Int. J. Syst. Evol. Microbiol.">
        <title>The Global Catalogue of Microorganisms (GCM) 10K type strain sequencing project: providing services to taxonomists for standard genome sequencing and annotation.</title>
        <authorList>
            <consortium name="The Broad Institute Genomics Platform"/>
            <consortium name="The Broad Institute Genome Sequencing Center for Infectious Disease"/>
            <person name="Wu L."/>
            <person name="Ma J."/>
        </authorList>
    </citation>
    <scope>NUCLEOTIDE SEQUENCE [LARGE SCALE GENOMIC DNA]</scope>
    <source>
        <strain evidence="7">CGMCC 1.15341</strain>
    </source>
</reference>
<dbReference type="Gene3D" id="1.20.120.50">
    <property type="entry name" value="Hemerythrin-like"/>
    <property type="match status" value="1"/>
</dbReference>
<evidence type="ECO:0000313" key="7">
    <source>
        <dbReference type="Proteomes" id="UP000629025"/>
    </source>
</evidence>
<comment type="similarity">
    <text evidence="1">Belongs to the hemerythrin family.</text>
</comment>
<protein>
    <submittedName>
        <fullName evidence="6">Bacteriohemerythrin</fullName>
    </submittedName>
</protein>
<keyword evidence="2" id="KW-0813">Transport</keyword>
<proteinExistence type="inferred from homology"/>
<dbReference type="InterPro" id="IPR012827">
    <property type="entry name" value="Hemerythrin_metal-bd"/>
</dbReference>
<accession>A0ABQ1KGC8</accession>
<dbReference type="Proteomes" id="UP000629025">
    <property type="component" value="Unassembled WGS sequence"/>
</dbReference>
<dbReference type="InterPro" id="IPR050669">
    <property type="entry name" value="Hemerythrin"/>
</dbReference>
<evidence type="ECO:0000256" key="4">
    <source>
        <dbReference type="ARBA" id="ARBA00023004"/>
    </source>
</evidence>
<name>A0ABQ1KGC8_9GAMM</name>
<evidence type="ECO:0000256" key="1">
    <source>
        <dbReference type="ARBA" id="ARBA00010587"/>
    </source>
</evidence>
<dbReference type="NCBIfam" id="TIGR02481">
    <property type="entry name" value="hemeryth_dom"/>
    <property type="match status" value="1"/>
</dbReference>
<dbReference type="CDD" id="cd12107">
    <property type="entry name" value="Hemerythrin"/>
    <property type="match status" value="1"/>
</dbReference>
<keyword evidence="2" id="KW-0561">Oxygen transport</keyword>
<dbReference type="InterPro" id="IPR016131">
    <property type="entry name" value="Haemerythrin_Fe_BS"/>
</dbReference>
<dbReference type="InterPro" id="IPR035938">
    <property type="entry name" value="Hemerythrin-like_sf"/>
</dbReference>
<keyword evidence="3" id="KW-0479">Metal-binding</keyword>